<dbReference type="Gene3D" id="1.10.10.10">
    <property type="entry name" value="Winged helix-like DNA-binding domain superfamily/Winged helix DNA-binding domain"/>
    <property type="match status" value="1"/>
</dbReference>
<dbReference type="InterPro" id="IPR002934">
    <property type="entry name" value="Polymerase_NTP_transf_dom"/>
</dbReference>
<dbReference type="Pfam" id="PF01909">
    <property type="entry name" value="NTP_transf_2"/>
    <property type="match status" value="1"/>
</dbReference>
<comment type="caution">
    <text evidence="2">The sequence shown here is derived from an EMBL/GenBank/DDBJ whole genome shotgun (WGS) entry which is preliminary data.</text>
</comment>
<protein>
    <recommendedName>
        <fullName evidence="1">Polymerase nucleotidyl transferase domain-containing protein</fullName>
    </recommendedName>
</protein>
<dbReference type="InterPro" id="IPR043519">
    <property type="entry name" value="NT_sf"/>
</dbReference>
<dbReference type="OrthoDB" id="9287at2157"/>
<dbReference type="EMBL" id="BMPF01000003">
    <property type="protein sequence ID" value="GGL36337.1"/>
    <property type="molecule type" value="Genomic_DNA"/>
</dbReference>
<gene>
    <name evidence="2" type="ORF">GCM10009037_19880</name>
</gene>
<evidence type="ECO:0000313" key="2">
    <source>
        <dbReference type="EMBL" id="GGL36337.1"/>
    </source>
</evidence>
<proteinExistence type="predicted"/>
<dbReference type="SUPFAM" id="SSF46785">
    <property type="entry name" value="Winged helix' DNA-binding domain"/>
    <property type="match status" value="1"/>
</dbReference>
<evidence type="ECO:0000313" key="3">
    <source>
        <dbReference type="Proteomes" id="UP000628840"/>
    </source>
</evidence>
<accession>A0A830EY62</accession>
<name>A0A830EY62_9EURY</name>
<keyword evidence="3" id="KW-1185">Reference proteome</keyword>
<reference evidence="2 3" key="1">
    <citation type="journal article" date="2019" name="Int. J. Syst. Evol. Microbiol.">
        <title>The Global Catalogue of Microorganisms (GCM) 10K type strain sequencing project: providing services to taxonomists for standard genome sequencing and annotation.</title>
        <authorList>
            <consortium name="The Broad Institute Genomics Platform"/>
            <consortium name="The Broad Institute Genome Sequencing Center for Infectious Disease"/>
            <person name="Wu L."/>
            <person name="Ma J."/>
        </authorList>
    </citation>
    <scope>NUCLEOTIDE SEQUENCE [LARGE SCALE GENOMIC DNA]</scope>
    <source>
        <strain evidence="2 3">JCM 19585</strain>
    </source>
</reference>
<feature type="domain" description="Polymerase nucleotidyl transferase" evidence="1">
    <location>
        <begin position="123"/>
        <end position="153"/>
    </location>
</feature>
<dbReference type="CDD" id="cd05403">
    <property type="entry name" value="NT_KNTase_like"/>
    <property type="match status" value="1"/>
</dbReference>
<sequence>MQEQAGVRLNFPFPEERVFRYQAMQDILHHLVNNPFEQFTQRELATITGADVSTVSRSLDLLEQLGVLVVEEGKPSHISMKQDHLQRSDPLFTVPQTEFREPIQAFLDELHTRVGTGDHVTEIVGVVLFGSVARGTADRSSDIDLLVIIDGDGTYARRVGSKTARAIEGRSFEGDRYEFEVLIETPDSATSHGHDLGEIFDEGIILERSDALADIERAVYADGQEDDS</sequence>
<dbReference type="InterPro" id="IPR036390">
    <property type="entry name" value="WH_DNA-bd_sf"/>
</dbReference>
<dbReference type="SUPFAM" id="SSF81301">
    <property type="entry name" value="Nucleotidyltransferase"/>
    <property type="match status" value="1"/>
</dbReference>
<evidence type="ECO:0000259" key="1">
    <source>
        <dbReference type="Pfam" id="PF01909"/>
    </source>
</evidence>
<dbReference type="InterPro" id="IPR036388">
    <property type="entry name" value="WH-like_DNA-bd_sf"/>
</dbReference>
<dbReference type="AlphaFoldDB" id="A0A830EY62"/>
<dbReference type="Gene3D" id="3.30.460.10">
    <property type="entry name" value="Beta Polymerase, domain 2"/>
    <property type="match status" value="1"/>
</dbReference>
<dbReference type="RefSeq" id="WP_188883596.1">
    <property type="nucleotide sequence ID" value="NZ_BMPF01000003.1"/>
</dbReference>
<organism evidence="2 3">
    <name type="scientific">Halarchaeum grantii</name>
    <dbReference type="NCBI Taxonomy" id="1193105"/>
    <lineage>
        <taxon>Archaea</taxon>
        <taxon>Methanobacteriati</taxon>
        <taxon>Methanobacteriota</taxon>
        <taxon>Stenosarchaea group</taxon>
        <taxon>Halobacteria</taxon>
        <taxon>Halobacteriales</taxon>
        <taxon>Halobacteriaceae</taxon>
    </lineage>
</organism>
<dbReference type="Proteomes" id="UP000628840">
    <property type="component" value="Unassembled WGS sequence"/>
</dbReference>
<dbReference type="GO" id="GO:0016779">
    <property type="term" value="F:nucleotidyltransferase activity"/>
    <property type="evidence" value="ECO:0007669"/>
    <property type="project" value="InterPro"/>
</dbReference>